<dbReference type="OrthoDB" id="193380at2759"/>
<dbReference type="STRING" id="105231.A0A1Y1IQM0"/>
<feature type="region of interest" description="Disordered" evidence="11">
    <location>
        <begin position="1"/>
        <end position="24"/>
    </location>
</feature>
<dbReference type="FunFam" id="3.20.140.10:FF:000002">
    <property type="entry name" value="Nicotinate phosphoribosyltransferase"/>
    <property type="match status" value="1"/>
</dbReference>
<feature type="domain" description="Nicotinate/nicotinamide phosphoribosyltransferase" evidence="12">
    <location>
        <begin position="185"/>
        <end position="435"/>
    </location>
</feature>
<dbReference type="GO" id="GO:0016757">
    <property type="term" value="F:glycosyltransferase activity"/>
    <property type="evidence" value="ECO:0007669"/>
    <property type="project" value="UniProtKB-KW"/>
</dbReference>
<evidence type="ECO:0000256" key="6">
    <source>
        <dbReference type="ARBA" id="ARBA00022642"/>
    </source>
</evidence>
<comment type="function">
    <text evidence="8">Catalyzes the first step in the biosynthesis of NAD from nicotinic acid, the ATP-dependent synthesis of beta-nicotinate D-ribonucleotide from nicotinate and 5-phospho-D-ribose 1-phosphate. Helps prevent cellular oxidative stress via its role in NAD biosynthesis.</text>
</comment>
<dbReference type="InterPro" id="IPR006405">
    <property type="entry name" value="Nic_PRibTrfase_pncB"/>
</dbReference>
<name>A0A1Y1IQM0_KLENI</name>
<dbReference type="InterPro" id="IPR013785">
    <property type="entry name" value="Aldolase_TIM"/>
</dbReference>
<dbReference type="GO" id="GO:0034355">
    <property type="term" value="P:NAD+ biosynthetic process via the salvage pathway"/>
    <property type="evidence" value="ECO:0000318"/>
    <property type="project" value="GO_Central"/>
</dbReference>
<dbReference type="EMBL" id="DF238193">
    <property type="protein sequence ID" value="GAQ93004.1"/>
    <property type="molecule type" value="Genomic_DNA"/>
</dbReference>
<dbReference type="AlphaFoldDB" id="A0A1Y1IQM0"/>
<evidence type="ECO:0000256" key="7">
    <source>
        <dbReference type="ARBA" id="ARBA00022679"/>
    </source>
</evidence>
<dbReference type="OMA" id="VYFPGSP"/>
<dbReference type="GO" id="GO:0004516">
    <property type="term" value="F:nicotinate phosphoribosyltransferase activity"/>
    <property type="evidence" value="ECO:0000318"/>
    <property type="project" value="GO_Central"/>
</dbReference>
<keyword evidence="16" id="KW-1185">Reference proteome</keyword>
<evidence type="ECO:0000259" key="14">
    <source>
        <dbReference type="Pfam" id="PF17956"/>
    </source>
</evidence>
<organism evidence="15 16">
    <name type="scientific">Klebsormidium nitens</name>
    <name type="common">Green alga</name>
    <name type="synonym">Ulothrix nitens</name>
    <dbReference type="NCBI Taxonomy" id="105231"/>
    <lineage>
        <taxon>Eukaryota</taxon>
        <taxon>Viridiplantae</taxon>
        <taxon>Streptophyta</taxon>
        <taxon>Klebsormidiophyceae</taxon>
        <taxon>Klebsormidiales</taxon>
        <taxon>Klebsormidiaceae</taxon>
        <taxon>Klebsormidium</taxon>
    </lineage>
</organism>
<feature type="domain" description="Nicotinate phosphoribosyltransferase N-terminal" evidence="13">
    <location>
        <begin position="35"/>
        <end position="162"/>
    </location>
</feature>
<dbReference type="SUPFAM" id="SSF54675">
    <property type="entry name" value="Nicotinate/Quinolinate PRTase N-terminal domain-like"/>
    <property type="match status" value="1"/>
</dbReference>
<dbReference type="SUPFAM" id="SSF51690">
    <property type="entry name" value="Nicotinate/Quinolinate PRTase C-terminal domain-like"/>
    <property type="match status" value="1"/>
</dbReference>
<evidence type="ECO:0000313" key="16">
    <source>
        <dbReference type="Proteomes" id="UP000054558"/>
    </source>
</evidence>
<comment type="PTM">
    <text evidence="10">Transiently phosphorylated on a His residue during the reaction cycle. Phosphorylation strongly increases the affinity for substrates and increases the rate of nicotinate D-ribonucleotide production. Dephosphorylation regenerates the low-affinity form of the enzyme, leading to product release.</text>
</comment>
<evidence type="ECO:0000256" key="8">
    <source>
        <dbReference type="ARBA" id="ARBA00023426"/>
    </source>
</evidence>
<evidence type="ECO:0000256" key="4">
    <source>
        <dbReference type="ARBA" id="ARBA00022553"/>
    </source>
</evidence>
<evidence type="ECO:0000256" key="11">
    <source>
        <dbReference type="SAM" id="MobiDB-lite"/>
    </source>
</evidence>
<dbReference type="Pfam" id="PF17956">
    <property type="entry name" value="NAPRTase_C"/>
    <property type="match status" value="1"/>
</dbReference>
<reference evidence="15 16" key="1">
    <citation type="journal article" date="2014" name="Nat. Commun.">
        <title>Klebsormidium flaccidum genome reveals primary factors for plant terrestrial adaptation.</title>
        <authorList>
            <person name="Hori K."/>
            <person name="Maruyama F."/>
            <person name="Fujisawa T."/>
            <person name="Togashi T."/>
            <person name="Yamamoto N."/>
            <person name="Seo M."/>
            <person name="Sato S."/>
            <person name="Yamada T."/>
            <person name="Mori H."/>
            <person name="Tajima N."/>
            <person name="Moriyama T."/>
            <person name="Ikeuchi M."/>
            <person name="Watanabe M."/>
            <person name="Wada H."/>
            <person name="Kobayashi K."/>
            <person name="Saito M."/>
            <person name="Masuda T."/>
            <person name="Sasaki-Sekimoto Y."/>
            <person name="Mashiguchi K."/>
            <person name="Awai K."/>
            <person name="Shimojima M."/>
            <person name="Masuda S."/>
            <person name="Iwai M."/>
            <person name="Nobusawa T."/>
            <person name="Narise T."/>
            <person name="Kondo S."/>
            <person name="Saito H."/>
            <person name="Sato R."/>
            <person name="Murakawa M."/>
            <person name="Ihara Y."/>
            <person name="Oshima-Yamada Y."/>
            <person name="Ohtaka K."/>
            <person name="Satoh M."/>
            <person name="Sonobe K."/>
            <person name="Ishii M."/>
            <person name="Ohtani R."/>
            <person name="Kanamori-Sato M."/>
            <person name="Honoki R."/>
            <person name="Miyazaki D."/>
            <person name="Mochizuki H."/>
            <person name="Umetsu J."/>
            <person name="Higashi K."/>
            <person name="Shibata D."/>
            <person name="Kamiya Y."/>
            <person name="Sato N."/>
            <person name="Nakamura Y."/>
            <person name="Tabata S."/>
            <person name="Ida S."/>
            <person name="Kurokawa K."/>
            <person name="Ohta H."/>
        </authorList>
    </citation>
    <scope>NUCLEOTIDE SEQUENCE [LARGE SCALE GENOMIC DNA]</scope>
    <source>
        <strain evidence="15 16">NIES-2285</strain>
    </source>
</reference>
<evidence type="ECO:0000259" key="13">
    <source>
        <dbReference type="Pfam" id="PF17767"/>
    </source>
</evidence>
<keyword evidence="6 10" id="KW-0662">Pyridine nucleotide biosynthesis</keyword>
<dbReference type="NCBIfam" id="TIGR01513">
    <property type="entry name" value="NAPRTase_put"/>
    <property type="match status" value="1"/>
</dbReference>
<keyword evidence="4" id="KW-0597">Phosphoprotein</keyword>
<evidence type="ECO:0000256" key="5">
    <source>
        <dbReference type="ARBA" id="ARBA00022598"/>
    </source>
</evidence>
<evidence type="ECO:0000313" key="15">
    <source>
        <dbReference type="EMBL" id="GAQ93004.1"/>
    </source>
</evidence>
<proteinExistence type="inferred from homology"/>
<dbReference type="InterPro" id="IPR036068">
    <property type="entry name" value="Nicotinate_pribotase-like_C"/>
</dbReference>
<accession>A0A1Y1IQM0</accession>
<dbReference type="PANTHER" id="PTHR11098">
    <property type="entry name" value="NICOTINATE PHOSPHORIBOSYLTRANSFERASE"/>
    <property type="match status" value="1"/>
</dbReference>
<dbReference type="PIRSF" id="PIRSF000484">
    <property type="entry name" value="NAPRT"/>
    <property type="match status" value="1"/>
</dbReference>
<evidence type="ECO:0000256" key="1">
    <source>
        <dbReference type="ARBA" id="ARBA00004952"/>
    </source>
</evidence>
<dbReference type="Pfam" id="PF04095">
    <property type="entry name" value="NAPRTase"/>
    <property type="match status" value="1"/>
</dbReference>
<comment type="similarity">
    <text evidence="2 10">Belongs to the NAPRTase family.</text>
</comment>
<evidence type="ECO:0000256" key="3">
    <source>
        <dbReference type="ARBA" id="ARBA00013236"/>
    </source>
</evidence>
<evidence type="ECO:0000256" key="2">
    <source>
        <dbReference type="ARBA" id="ARBA00010897"/>
    </source>
</evidence>
<evidence type="ECO:0000256" key="9">
    <source>
        <dbReference type="ARBA" id="ARBA00048668"/>
    </source>
</evidence>
<dbReference type="FunFam" id="3.20.140.10:FF:000006">
    <property type="entry name" value="Nicotinate phosphoribosyltransferase"/>
    <property type="match status" value="1"/>
</dbReference>
<dbReference type="Gene3D" id="3.20.140.10">
    <property type="entry name" value="nicotinate phosphoribosyltransferase"/>
    <property type="match status" value="2"/>
</dbReference>
<comment type="pathway">
    <text evidence="1 10">Cofactor biosynthesis; NAD(+) biosynthesis; nicotinate D-ribonucleotide from nicotinate: step 1/1.</text>
</comment>
<keyword evidence="7 10" id="KW-0808">Transferase</keyword>
<dbReference type="InterPro" id="IPR040727">
    <property type="entry name" value="NAPRTase_N"/>
</dbReference>
<dbReference type="GO" id="GO:0005829">
    <property type="term" value="C:cytosol"/>
    <property type="evidence" value="ECO:0000318"/>
    <property type="project" value="GO_Central"/>
</dbReference>
<dbReference type="CDD" id="cd01570">
    <property type="entry name" value="NAPRTase_A"/>
    <property type="match status" value="1"/>
</dbReference>
<feature type="domain" description="Nicotinate phosphoribosyltransferase C-terminal" evidence="14">
    <location>
        <begin position="440"/>
        <end position="552"/>
    </location>
</feature>
<comment type="catalytic activity">
    <reaction evidence="9 10">
        <text>5-phospho-alpha-D-ribose 1-diphosphate + nicotinate + ATP + H2O = nicotinate beta-D-ribonucleotide + ADP + phosphate + diphosphate</text>
        <dbReference type="Rhea" id="RHEA:36163"/>
        <dbReference type="ChEBI" id="CHEBI:15377"/>
        <dbReference type="ChEBI" id="CHEBI:30616"/>
        <dbReference type="ChEBI" id="CHEBI:32544"/>
        <dbReference type="ChEBI" id="CHEBI:33019"/>
        <dbReference type="ChEBI" id="CHEBI:43474"/>
        <dbReference type="ChEBI" id="CHEBI:57502"/>
        <dbReference type="ChEBI" id="CHEBI:58017"/>
        <dbReference type="ChEBI" id="CHEBI:456216"/>
        <dbReference type="EC" id="6.3.4.21"/>
    </reaction>
</comment>
<dbReference type="PANTHER" id="PTHR11098:SF1">
    <property type="entry name" value="NICOTINATE PHOSPHORIBOSYLTRANSFERASE"/>
    <property type="match status" value="1"/>
</dbReference>
<dbReference type="Proteomes" id="UP000054558">
    <property type="component" value="Unassembled WGS sequence"/>
</dbReference>
<keyword evidence="15" id="KW-0328">Glycosyltransferase</keyword>
<dbReference type="InterPro" id="IPR041525">
    <property type="entry name" value="N/Namide_PRibTrfase"/>
</dbReference>
<protein>
    <recommendedName>
        <fullName evidence="3 10">Nicotinate phosphoribosyltransferase</fullName>
        <ecNumber evidence="3 10">6.3.4.21</ecNumber>
    </recommendedName>
</protein>
<dbReference type="InterPro" id="IPR041619">
    <property type="entry name" value="NAPRTase_C"/>
</dbReference>
<dbReference type="UniPathway" id="UPA00253">
    <property type="reaction ID" value="UER00457"/>
</dbReference>
<gene>
    <name evidence="15" type="ORF">KFL_012440010</name>
</gene>
<sequence length="567" mass="61595">MAADADGGPHPDGTANGADAGSVYPPPTNPMVTALLTDMYQITMAYAYWKAGKHEEPSVFDLLFRKSPFGGEYTVFAGLEECIRYAANFRFTPADLAYLRTVLPSTTEPGFFDYLAALDARAVRIEAIAEGSVVFPRVPLMRVEGPLLVCQLLETVFLTLVNFASLVATNAARHRAVAGPDKTLLEFGLRRAQGPDGGISASRYAFLGGFDATSNVEAGRLFGIPVRGTHAHAFVSSFLSLADLPERSLPRADGTRCDDFVSLVQGKLRQLKETPAVAGWFGETNESELAAFISYAQAFPRAFLALVDTYDVIRSGLPNFVAVALGLAECGYRALGVRLDSGDLAYQSKEARKLFRGVEAAFHVPGFGSIGVTASNDINESTLEALNKQGHEIDTFGIGTHLVTCYAQPALGCVYKLVEVRGQPRIKLSADIDKVTIPGKKRPFRLYGKEGVALVDLLVGDDEPPPRAGERILCRHPFLESKRAYVAPQRVEPLYHLYWAGDKTGKGVQPLPALAALKEQCKQELAAMRSDHLRALNPTPYKVSVTARLYNFIHDLWLNEAPVGELA</sequence>
<keyword evidence="5 10" id="KW-0436">Ligase</keyword>
<evidence type="ECO:0000259" key="12">
    <source>
        <dbReference type="Pfam" id="PF04095"/>
    </source>
</evidence>
<dbReference type="EC" id="6.3.4.21" evidence="3 10"/>
<dbReference type="Pfam" id="PF17767">
    <property type="entry name" value="NAPRTase_N"/>
    <property type="match status" value="1"/>
</dbReference>
<dbReference type="InterPro" id="IPR007229">
    <property type="entry name" value="Nic_PRibTrfase-Fam"/>
</dbReference>
<evidence type="ECO:0000256" key="10">
    <source>
        <dbReference type="RuleBase" id="RU365100"/>
    </source>
</evidence>
<dbReference type="Gene3D" id="3.20.20.70">
    <property type="entry name" value="Aldolase class I"/>
    <property type="match status" value="1"/>
</dbReference>